<dbReference type="OrthoDB" id="9797938at2"/>
<dbReference type="Proteomes" id="UP000265581">
    <property type="component" value="Unassembled WGS sequence"/>
</dbReference>
<comment type="caution">
    <text evidence="3">The sequence shown here is derived from an EMBL/GenBank/DDBJ whole genome shotgun (WGS) entry which is preliminary data.</text>
</comment>
<dbReference type="Gene3D" id="3.10.129.10">
    <property type="entry name" value="Hotdog Thioesterase"/>
    <property type="match status" value="1"/>
</dbReference>
<sequence length="155" mass="17636">MTYERVYAEDVPVRTEIELGEHRVTRGEIIAFARQWDPQPFHVDEEFARGTVFGDLIGSGLHTMAIFQRLAVTRLYRHWAIIAGRAINDVRMTRPLRPDTTVRATVWVDSVEPDSPSRSLMRKTGTVWHGDHVMMTIGVESYIARRLGDEGASPC</sequence>
<feature type="domain" description="MaoC-like" evidence="2">
    <location>
        <begin position="22"/>
        <end position="111"/>
    </location>
</feature>
<protein>
    <submittedName>
        <fullName evidence="3">Dehydratase</fullName>
    </submittedName>
</protein>
<keyword evidence="4" id="KW-1185">Reference proteome</keyword>
<dbReference type="Pfam" id="PF01575">
    <property type="entry name" value="MaoC_dehydratas"/>
    <property type="match status" value="1"/>
</dbReference>
<proteinExistence type="inferred from homology"/>
<dbReference type="EMBL" id="QUBR01000001">
    <property type="protein sequence ID" value="REK73702.1"/>
    <property type="molecule type" value="Genomic_DNA"/>
</dbReference>
<evidence type="ECO:0000313" key="4">
    <source>
        <dbReference type="Proteomes" id="UP000265581"/>
    </source>
</evidence>
<accession>A0A371PCP7</accession>
<dbReference type="RefSeq" id="WP_119703812.1">
    <property type="nucleotide sequence ID" value="NZ_JBHSOI010000001.1"/>
</dbReference>
<dbReference type="InterPro" id="IPR002539">
    <property type="entry name" value="MaoC-like_dom"/>
</dbReference>
<dbReference type="InterPro" id="IPR029069">
    <property type="entry name" value="HotDog_dom_sf"/>
</dbReference>
<evidence type="ECO:0000313" key="3">
    <source>
        <dbReference type="EMBL" id="REK73702.1"/>
    </source>
</evidence>
<dbReference type="SUPFAM" id="SSF54637">
    <property type="entry name" value="Thioesterase/thiol ester dehydrase-isomerase"/>
    <property type="match status" value="1"/>
</dbReference>
<evidence type="ECO:0000256" key="1">
    <source>
        <dbReference type="ARBA" id="ARBA00005254"/>
    </source>
</evidence>
<comment type="similarity">
    <text evidence="1">Belongs to the enoyl-CoA hydratase/isomerase family.</text>
</comment>
<dbReference type="AlphaFoldDB" id="A0A371PCP7"/>
<evidence type="ECO:0000259" key="2">
    <source>
        <dbReference type="Pfam" id="PF01575"/>
    </source>
</evidence>
<gene>
    <name evidence="3" type="ORF">DX116_09270</name>
</gene>
<name>A0A371PCP7_9ACTN</name>
<organism evidence="3 4">
    <name type="scientific">Aeromicrobium endophyticum</name>
    <dbReference type="NCBI Taxonomy" id="2292704"/>
    <lineage>
        <taxon>Bacteria</taxon>
        <taxon>Bacillati</taxon>
        <taxon>Actinomycetota</taxon>
        <taxon>Actinomycetes</taxon>
        <taxon>Propionibacteriales</taxon>
        <taxon>Nocardioidaceae</taxon>
        <taxon>Aeromicrobium</taxon>
    </lineage>
</organism>
<reference evidence="3 4" key="1">
    <citation type="submission" date="2018-08" db="EMBL/GenBank/DDBJ databases">
        <title>Aeromicrobium sp. M2KJ-4, whole genome shotgun sequence.</title>
        <authorList>
            <person name="Tuo L."/>
        </authorList>
    </citation>
    <scope>NUCLEOTIDE SEQUENCE [LARGE SCALE GENOMIC DNA]</scope>
    <source>
        <strain evidence="3 4">M2KJ-4</strain>
    </source>
</reference>